<name>A0A0D2E7D9_9EURO</name>
<organism evidence="2 3">
    <name type="scientific">Phialophora macrospora</name>
    <dbReference type="NCBI Taxonomy" id="1851006"/>
    <lineage>
        <taxon>Eukaryota</taxon>
        <taxon>Fungi</taxon>
        <taxon>Dikarya</taxon>
        <taxon>Ascomycota</taxon>
        <taxon>Pezizomycotina</taxon>
        <taxon>Eurotiomycetes</taxon>
        <taxon>Chaetothyriomycetidae</taxon>
        <taxon>Chaetothyriales</taxon>
        <taxon>Herpotrichiellaceae</taxon>
        <taxon>Phialophora</taxon>
    </lineage>
</organism>
<dbReference type="AlphaFoldDB" id="A0A0D2E7D9"/>
<proteinExistence type="predicted"/>
<protein>
    <submittedName>
        <fullName evidence="2">Uncharacterized protein</fullName>
    </submittedName>
</protein>
<keyword evidence="3" id="KW-1185">Reference proteome</keyword>
<sequence length="185" mass="20893">MPPAGEFTNTNFTMLSSADATGNASGHPEYVLITPLISLGLGIAYKLVETPVDKHFNFDHHVAIAEVEIKALKSGLEQDKQHLIDNRRDYRVKSRRSCRRKLTERTAEADALDERLKPFKGQQARFATRLQYTSTPGSQLKLKAIATEAKQQDDARRRSQRSRRGRQESRLRANPAFNEESEGEA</sequence>
<evidence type="ECO:0000313" key="2">
    <source>
        <dbReference type="EMBL" id="KIW70242.1"/>
    </source>
</evidence>
<evidence type="ECO:0000256" key="1">
    <source>
        <dbReference type="SAM" id="MobiDB-lite"/>
    </source>
</evidence>
<reference evidence="2 3" key="1">
    <citation type="submission" date="2015-01" db="EMBL/GenBank/DDBJ databases">
        <title>The Genome Sequence of Capronia semiimmersa CBS27337.</title>
        <authorList>
            <consortium name="The Broad Institute Genomics Platform"/>
            <person name="Cuomo C."/>
            <person name="de Hoog S."/>
            <person name="Gorbushina A."/>
            <person name="Stielow B."/>
            <person name="Teixiera M."/>
            <person name="Abouelleil A."/>
            <person name="Chapman S.B."/>
            <person name="Priest M."/>
            <person name="Young S.K."/>
            <person name="Wortman J."/>
            <person name="Nusbaum C."/>
            <person name="Birren B."/>
        </authorList>
    </citation>
    <scope>NUCLEOTIDE SEQUENCE [LARGE SCALE GENOMIC DNA]</scope>
    <source>
        <strain evidence="2 3">CBS 27337</strain>
    </source>
</reference>
<evidence type="ECO:0000313" key="3">
    <source>
        <dbReference type="Proteomes" id="UP000054266"/>
    </source>
</evidence>
<dbReference type="EMBL" id="KN846957">
    <property type="protein sequence ID" value="KIW70242.1"/>
    <property type="molecule type" value="Genomic_DNA"/>
</dbReference>
<accession>A0A0D2E7D9</accession>
<dbReference type="Proteomes" id="UP000054266">
    <property type="component" value="Unassembled WGS sequence"/>
</dbReference>
<gene>
    <name evidence="2" type="ORF">PV04_02530</name>
</gene>
<dbReference type="HOGENOM" id="CLU_1461128_0_0_1"/>
<feature type="region of interest" description="Disordered" evidence="1">
    <location>
        <begin position="146"/>
        <end position="185"/>
    </location>
</feature>